<evidence type="ECO:0000313" key="3">
    <source>
        <dbReference type="Proteomes" id="UP000694890"/>
    </source>
</evidence>
<protein>
    <submittedName>
        <fullName evidence="4">Mucin-5B-like</fullName>
    </submittedName>
</protein>
<evidence type="ECO:0000313" key="4">
    <source>
        <dbReference type="RefSeq" id="XP_050934285.1"/>
    </source>
</evidence>
<gene>
    <name evidence="4" type="primary">LOC127139021</name>
</gene>
<dbReference type="PROSITE" id="PS50184">
    <property type="entry name" value="VWFC_2"/>
    <property type="match status" value="1"/>
</dbReference>
<proteinExistence type="predicted"/>
<dbReference type="InterPro" id="IPR050780">
    <property type="entry name" value="Mucin_vWF_Thrombospondin_sf"/>
</dbReference>
<keyword evidence="1" id="KW-1015">Disulfide bond</keyword>
<sequence>MVPVTCNISVFEACHKVIDYTPFVTACKFDMCHMHINHIGCTSIQTYADACAETGICIDWRSATKGLCKYKCPSPKVYEACGPLVEPTCDSWYNHKFIYTVNEFSAMTNVKLEGCYCPPGTILLSSNSDECVPSCELCRLPNGKWKKANDTWTEGCEECICKEDTLQVSCRNMSCPTQPPLICDQEGQVKITESVDCCQKEKCGK</sequence>
<evidence type="ECO:0000256" key="1">
    <source>
        <dbReference type="ARBA" id="ARBA00023157"/>
    </source>
</evidence>
<dbReference type="Proteomes" id="UP000694890">
    <property type="component" value="Linkage group LG2"/>
</dbReference>
<organism evidence="3 4">
    <name type="scientific">Lates calcarifer</name>
    <name type="common">Barramundi</name>
    <name type="synonym">Holocentrus calcarifer</name>
    <dbReference type="NCBI Taxonomy" id="8187"/>
    <lineage>
        <taxon>Eukaryota</taxon>
        <taxon>Metazoa</taxon>
        <taxon>Chordata</taxon>
        <taxon>Craniata</taxon>
        <taxon>Vertebrata</taxon>
        <taxon>Euteleostomi</taxon>
        <taxon>Actinopterygii</taxon>
        <taxon>Neopterygii</taxon>
        <taxon>Teleostei</taxon>
        <taxon>Neoteleostei</taxon>
        <taxon>Acanthomorphata</taxon>
        <taxon>Carangaria</taxon>
        <taxon>Carangaria incertae sedis</taxon>
        <taxon>Centropomidae</taxon>
        <taxon>Lates</taxon>
    </lineage>
</organism>
<feature type="domain" description="VWFC" evidence="2">
    <location>
        <begin position="136"/>
        <end position="204"/>
    </location>
</feature>
<dbReference type="InterPro" id="IPR001007">
    <property type="entry name" value="VWF_dom"/>
</dbReference>
<dbReference type="Gene3D" id="2.10.25.10">
    <property type="entry name" value="Laminin"/>
    <property type="match status" value="1"/>
</dbReference>
<dbReference type="Pfam" id="PF08742">
    <property type="entry name" value="C8"/>
    <property type="match status" value="1"/>
</dbReference>
<dbReference type="InterPro" id="IPR014853">
    <property type="entry name" value="VWF/SSPO/ZAN-like_Cys-rich_dom"/>
</dbReference>
<evidence type="ECO:0000259" key="2">
    <source>
        <dbReference type="PROSITE" id="PS50184"/>
    </source>
</evidence>
<reference evidence="4" key="1">
    <citation type="submission" date="2025-08" db="UniProtKB">
        <authorList>
            <consortium name="RefSeq"/>
        </authorList>
    </citation>
    <scope>IDENTIFICATION</scope>
    <source>
        <tissue evidence="4">Brain</tissue>
    </source>
</reference>
<dbReference type="PANTHER" id="PTHR11339:SF406">
    <property type="entry name" value="MUCIN-5AC-LIKE"/>
    <property type="match status" value="1"/>
</dbReference>
<dbReference type="AlphaFoldDB" id="A0AAJ8BKK7"/>
<accession>A0AAJ8BKK7</accession>
<dbReference type="GeneID" id="127139021"/>
<dbReference type="KEGG" id="lcf:127139021"/>
<dbReference type="PANTHER" id="PTHR11339">
    <property type="entry name" value="EXTRACELLULAR MATRIX GLYCOPROTEIN RELATED"/>
    <property type="match status" value="1"/>
</dbReference>
<dbReference type="RefSeq" id="XP_050934285.1">
    <property type="nucleotide sequence ID" value="XM_051078328.1"/>
</dbReference>
<dbReference type="SUPFAM" id="SSF57567">
    <property type="entry name" value="Serine protease inhibitors"/>
    <property type="match status" value="1"/>
</dbReference>
<dbReference type="InterPro" id="IPR036084">
    <property type="entry name" value="Ser_inhib-like_sf"/>
</dbReference>
<name>A0AAJ8BKK7_LATCA</name>
<dbReference type="SMART" id="SM00832">
    <property type="entry name" value="C8"/>
    <property type="match status" value="1"/>
</dbReference>